<dbReference type="NCBIfam" id="TIGR01850">
    <property type="entry name" value="argC"/>
    <property type="match status" value="1"/>
</dbReference>
<reference evidence="10 12" key="3">
    <citation type="submission" date="2016-10" db="EMBL/GenBank/DDBJ databases">
        <authorList>
            <person name="Varghese N."/>
            <person name="Submissions S."/>
        </authorList>
    </citation>
    <scope>NUCLEOTIDE SEQUENCE [LARGE SCALE GENOMIC DNA]</scope>
    <source>
        <strain evidence="10 12">Gm-149</strain>
    </source>
</reference>
<proteinExistence type="inferred from homology"/>
<dbReference type="Pfam" id="PF22698">
    <property type="entry name" value="Semialdhyde_dhC_1"/>
    <property type="match status" value="1"/>
</dbReference>
<dbReference type="Proteomes" id="UP000182367">
    <property type="component" value="Unassembled WGS sequence"/>
</dbReference>
<dbReference type="SUPFAM" id="SSF51735">
    <property type="entry name" value="NAD(P)-binding Rossmann-fold domains"/>
    <property type="match status" value="1"/>
</dbReference>
<gene>
    <name evidence="5 8" type="primary">argC</name>
    <name evidence="9" type="ORF">FBGL_13210</name>
    <name evidence="8" type="ORF">FGL01_27600</name>
    <name evidence="10" type="ORF">SAMN05192550_3017</name>
</gene>
<dbReference type="EC" id="1.2.1.38" evidence="5"/>
<keyword evidence="12" id="KW-1185">Reference proteome</keyword>
<accession>A0A1B9DJK9</accession>
<name>A0A1B9DJK9_9FLAO</name>
<keyword evidence="3 5" id="KW-0521">NADP</keyword>
<evidence type="ECO:0000256" key="5">
    <source>
        <dbReference type="HAMAP-Rule" id="MF_00150"/>
    </source>
</evidence>
<comment type="function">
    <text evidence="5">Catalyzes the NADPH-dependent reduction of N-acetyl-5-glutamyl phosphate to yield N-acetyl-L-glutamate 5-semialdehyde.</text>
</comment>
<dbReference type="InterPro" id="IPR050085">
    <property type="entry name" value="AGPR"/>
</dbReference>
<dbReference type="Proteomes" id="UP000321579">
    <property type="component" value="Unassembled WGS sequence"/>
</dbReference>
<dbReference type="STRING" id="551990.SAMN05192550_3017"/>
<dbReference type="SMART" id="SM00859">
    <property type="entry name" value="Semialdhyde_dh"/>
    <property type="match status" value="1"/>
</dbReference>
<feature type="active site" evidence="5 6">
    <location>
        <position position="135"/>
    </location>
</feature>
<dbReference type="EMBL" id="FNEO01000008">
    <property type="protein sequence ID" value="SDJ91832.1"/>
    <property type="molecule type" value="Genomic_DNA"/>
</dbReference>
<evidence type="ECO:0000256" key="4">
    <source>
        <dbReference type="ARBA" id="ARBA00023002"/>
    </source>
</evidence>
<sequence>MIKVGIIGGSGYTAGELIRILMFHPNAKLDFVYSTTNAGKPLSTAHHDLLGDIEMNFTDTVNPNVDVLFLCLGHGKSISFLENNKFSDTTKIIDLGNDFRLTKDKEFDGKSFVYGLPELNKTDIQSANYIANPGCFATAIQLALLPLAAEGKLTEDVHINATTGSTGAGVGLAATSHFSWRNNNFSHYKAFEHQHLGEINQSLKQLQTSFSDELIFIPNRGDFPRGIFATLYTRSEESLEDLVAKYEAFYADQPFVTVTTTNINMKQVVQTNKCIISLMKKGNRVLITSIIDNLLKGASGQAVQNMNLMFGLEETTGLHLKPCGF</sequence>
<dbReference type="InterPro" id="IPR000706">
    <property type="entry name" value="AGPR_type-1"/>
</dbReference>
<evidence type="ECO:0000256" key="6">
    <source>
        <dbReference type="PROSITE-ProRule" id="PRU10010"/>
    </source>
</evidence>
<dbReference type="Gene3D" id="3.40.50.720">
    <property type="entry name" value="NAD(P)-binding Rossmann-like Domain"/>
    <property type="match status" value="1"/>
</dbReference>
<evidence type="ECO:0000256" key="2">
    <source>
        <dbReference type="ARBA" id="ARBA00022605"/>
    </source>
</evidence>
<reference evidence="9" key="2">
    <citation type="submission" date="2016-03" db="EMBL/GenBank/DDBJ databases">
        <authorList>
            <person name="Ploux O."/>
        </authorList>
    </citation>
    <scope>NUCLEOTIDE SEQUENCE</scope>
    <source>
        <strain evidence="9">NBRC 105008</strain>
    </source>
</reference>
<reference evidence="11" key="1">
    <citation type="submission" date="2016-03" db="EMBL/GenBank/DDBJ databases">
        <title>Draft genome sequence of Paenibacillus glacialis DSM 22343.</title>
        <authorList>
            <person name="Shin S.-K."/>
            <person name="Yi H."/>
        </authorList>
    </citation>
    <scope>NUCLEOTIDE SEQUENCE [LARGE SCALE GENOMIC DNA]</scope>
    <source>
        <strain evidence="11">NBRC 105008</strain>
    </source>
</reference>
<dbReference type="Pfam" id="PF01118">
    <property type="entry name" value="Semialdhyde_dh"/>
    <property type="match status" value="1"/>
</dbReference>
<keyword evidence="5" id="KW-0963">Cytoplasm</keyword>
<dbReference type="SUPFAM" id="SSF55347">
    <property type="entry name" value="Glyceraldehyde-3-phosphate dehydrogenase-like, C-terminal domain"/>
    <property type="match status" value="1"/>
</dbReference>
<dbReference type="GO" id="GO:0005737">
    <property type="term" value="C:cytoplasm"/>
    <property type="evidence" value="ECO:0007669"/>
    <property type="project" value="UniProtKB-SubCell"/>
</dbReference>
<keyword evidence="4 5" id="KW-0560">Oxidoreductase</keyword>
<reference evidence="8 13" key="4">
    <citation type="submission" date="2019-07" db="EMBL/GenBank/DDBJ databases">
        <title>Whole genome shotgun sequence of Flavobacterium glycines NBRC 105008.</title>
        <authorList>
            <person name="Hosoyama A."/>
            <person name="Uohara A."/>
            <person name="Ohji S."/>
            <person name="Ichikawa N."/>
        </authorList>
    </citation>
    <scope>NUCLEOTIDE SEQUENCE [LARGE SCALE GENOMIC DNA]</scope>
    <source>
        <strain evidence="8 13">NBRC 105008</strain>
    </source>
</reference>
<protein>
    <recommendedName>
        <fullName evidence="5">N-acetyl-gamma-glutamyl-phosphate reductase</fullName>
        <shortName evidence="5">AGPR</shortName>
        <ecNumber evidence="5">1.2.1.38</ecNumber>
    </recommendedName>
    <alternativeName>
        <fullName evidence="5">N-acetyl-glutamate semialdehyde dehydrogenase</fullName>
        <shortName evidence="5">NAGSA dehydrogenase</shortName>
    </alternativeName>
</protein>
<comment type="caution">
    <text evidence="9">The sequence shown here is derived from an EMBL/GenBank/DDBJ whole genome shotgun (WGS) entry which is preliminary data.</text>
</comment>
<comment type="subcellular location">
    <subcellularLocation>
        <location evidence="5">Cytoplasm</location>
    </subcellularLocation>
</comment>
<dbReference type="GO" id="GO:0070401">
    <property type="term" value="F:NADP+ binding"/>
    <property type="evidence" value="ECO:0007669"/>
    <property type="project" value="InterPro"/>
</dbReference>
<evidence type="ECO:0000313" key="12">
    <source>
        <dbReference type="Proteomes" id="UP000182367"/>
    </source>
</evidence>
<dbReference type="OrthoDB" id="9801289at2"/>
<feature type="domain" description="Semialdehyde dehydrogenase NAD-binding" evidence="7">
    <location>
        <begin position="3"/>
        <end position="127"/>
    </location>
</feature>
<evidence type="ECO:0000256" key="3">
    <source>
        <dbReference type="ARBA" id="ARBA00022857"/>
    </source>
</evidence>
<comment type="catalytic activity">
    <reaction evidence="5">
        <text>N-acetyl-L-glutamate 5-semialdehyde + phosphate + NADP(+) = N-acetyl-L-glutamyl 5-phosphate + NADPH + H(+)</text>
        <dbReference type="Rhea" id="RHEA:21588"/>
        <dbReference type="ChEBI" id="CHEBI:15378"/>
        <dbReference type="ChEBI" id="CHEBI:29123"/>
        <dbReference type="ChEBI" id="CHEBI:43474"/>
        <dbReference type="ChEBI" id="CHEBI:57783"/>
        <dbReference type="ChEBI" id="CHEBI:57936"/>
        <dbReference type="ChEBI" id="CHEBI:58349"/>
        <dbReference type="EC" id="1.2.1.38"/>
    </reaction>
</comment>
<dbReference type="GO" id="GO:0006526">
    <property type="term" value="P:L-arginine biosynthetic process"/>
    <property type="evidence" value="ECO:0007669"/>
    <property type="project" value="UniProtKB-UniRule"/>
</dbReference>
<dbReference type="InterPro" id="IPR058924">
    <property type="entry name" value="AGPR_dimerisation_dom"/>
</dbReference>
<dbReference type="Gene3D" id="3.30.360.10">
    <property type="entry name" value="Dihydrodipicolinate Reductase, domain 2"/>
    <property type="match status" value="1"/>
</dbReference>
<dbReference type="EMBL" id="BJVF01000008">
    <property type="protein sequence ID" value="GEL12021.1"/>
    <property type="molecule type" value="Genomic_DNA"/>
</dbReference>
<dbReference type="EMBL" id="LVEO01000024">
    <property type="protein sequence ID" value="OCB69862.1"/>
    <property type="molecule type" value="Genomic_DNA"/>
</dbReference>
<dbReference type="PROSITE" id="PS01224">
    <property type="entry name" value="ARGC"/>
    <property type="match status" value="1"/>
</dbReference>
<keyword evidence="2 5" id="KW-0028">Amino-acid biosynthesis</keyword>
<evidence type="ECO:0000313" key="10">
    <source>
        <dbReference type="EMBL" id="SDJ91832.1"/>
    </source>
</evidence>
<organism evidence="9 11">
    <name type="scientific">Flavobacterium glycines</name>
    <dbReference type="NCBI Taxonomy" id="551990"/>
    <lineage>
        <taxon>Bacteria</taxon>
        <taxon>Pseudomonadati</taxon>
        <taxon>Bacteroidota</taxon>
        <taxon>Flavobacteriia</taxon>
        <taxon>Flavobacteriales</taxon>
        <taxon>Flavobacteriaceae</taxon>
        <taxon>Flavobacterium</taxon>
    </lineage>
</organism>
<dbReference type="AlphaFoldDB" id="A0A1B9DJK9"/>
<comment type="pathway">
    <text evidence="5">Amino-acid biosynthesis; L-arginine biosynthesis; N(2)-acetyl-L-ornithine from L-glutamate: step 3/4.</text>
</comment>
<evidence type="ECO:0000313" key="13">
    <source>
        <dbReference type="Proteomes" id="UP000321579"/>
    </source>
</evidence>
<dbReference type="GO" id="GO:0051287">
    <property type="term" value="F:NAD binding"/>
    <property type="evidence" value="ECO:0007669"/>
    <property type="project" value="InterPro"/>
</dbReference>
<dbReference type="InterPro" id="IPR036291">
    <property type="entry name" value="NAD(P)-bd_dom_sf"/>
</dbReference>
<dbReference type="InterPro" id="IPR000534">
    <property type="entry name" value="Semialdehyde_DH_NAD-bd"/>
</dbReference>
<dbReference type="PANTHER" id="PTHR32338:SF10">
    <property type="entry name" value="N-ACETYL-GAMMA-GLUTAMYL-PHOSPHATE REDUCTASE, CHLOROPLASTIC-RELATED"/>
    <property type="match status" value="1"/>
</dbReference>
<comment type="similarity">
    <text evidence="5">Belongs to the NAGSA dehydrogenase family. Type 1 subfamily.</text>
</comment>
<dbReference type="UniPathway" id="UPA00068">
    <property type="reaction ID" value="UER00108"/>
</dbReference>
<dbReference type="InterPro" id="IPR023013">
    <property type="entry name" value="AGPR_AS"/>
</dbReference>
<evidence type="ECO:0000256" key="1">
    <source>
        <dbReference type="ARBA" id="ARBA00022571"/>
    </source>
</evidence>
<dbReference type="PANTHER" id="PTHR32338">
    <property type="entry name" value="N-ACETYL-GAMMA-GLUTAMYL-PHOSPHATE REDUCTASE, CHLOROPLASTIC-RELATED-RELATED"/>
    <property type="match status" value="1"/>
</dbReference>
<dbReference type="HAMAP" id="MF_00150">
    <property type="entry name" value="ArgC_type1"/>
    <property type="match status" value="1"/>
</dbReference>
<evidence type="ECO:0000313" key="11">
    <source>
        <dbReference type="Proteomes" id="UP000093226"/>
    </source>
</evidence>
<keyword evidence="1 5" id="KW-0055">Arginine biosynthesis</keyword>
<dbReference type="GO" id="GO:0003942">
    <property type="term" value="F:N-acetyl-gamma-glutamyl-phosphate reductase activity"/>
    <property type="evidence" value="ECO:0007669"/>
    <property type="project" value="UniProtKB-UniRule"/>
</dbReference>
<dbReference type="RefSeq" id="WP_066329152.1">
    <property type="nucleotide sequence ID" value="NZ_BJVF01000008.1"/>
</dbReference>
<dbReference type="CDD" id="cd23934">
    <property type="entry name" value="AGPR_1_C"/>
    <property type="match status" value="1"/>
</dbReference>
<dbReference type="Proteomes" id="UP000093226">
    <property type="component" value="Unassembled WGS sequence"/>
</dbReference>
<evidence type="ECO:0000313" key="9">
    <source>
        <dbReference type="EMBL" id="OCB69862.1"/>
    </source>
</evidence>
<evidence type="ECO:0000313" key="8">
    <source>
        <dbReference type="EMBL" id="GEL12021.1"/>
    </source>
</evidence>
<dbReference type="CDD" id="cd17895">
    <property type="entry name" value="AGPR_1_N"/>
    <property type="match status" value="1"/>
</dbReference>
<evidence type="ECO:0000259" key="7">
    <source>
        <dbReference type="SMART" id="SM00859"/>
    </source>
</evidence>